<protein>
    <submittedName>
        <fullName evidence="2">Uncharacterized protein</fullName>
    </submittedName>
</protein>
<evidence type="ECO:0000313" key="3">
    <source>
        <dbReference type="Proteomes" id="UP000187203"/>
    </source>
</evidence>
<dbReference type="Proteomes" id="UP000187203">
    <property type="component" value="Unassembled WGS sequence"/>
</dbReference>
<keyword evidence="3" id="KW-1185">Reference proteome</keyword>
<reference evidence="3" key="1">
    <citation type="submission" date="2013-09" db="EMBL/GenBank/DDBJ databases">
        <title>Corchorus olitorius genome sequencing.</title>
        <authorList>
            <person name="Alam M."/>
            <person name="Haque M.S."/>
            <person name="Islam M.S."/>
            <person name="Emdad E.M."/>
            <person name="Islam M.M."/>
            <person name="Ahmed B."/>
            <person name="Halim A."/>
            <person name="Hossen Q.M.M."/>
            <person name="Hossain M.Z."/>
            <person name="Ahmed R."/>
            <person name="Khan M.M."/>
            <person name="Islam R."/>
            <person name="Rashid M.M."/>
            <person name="Khan S.A."/>
            <person name="Rahman M.S."/>
            <person name="Alam M."/>
            <person name="Yahiya A.S."/>
            <person name="Khan M.S."/>
            <person name="Azam M.S."/>
            <person name="Haque T."/>
            <person name="Lashkar M.Z.H."/>
            <person name="Akhand A.I."/>
            <person name="Morshed G."/>
            <person name="Roy S."/>
            <person name="Uddin K.S."/>
            <person name="Rabeya T."/>
            <person name="Hossain A.S."/>
            <person name="Chowdhury A."/>
            <person name="Snigdha A.R."/>
            <person name="Mortoza M.S."/>
            <person name="Matin S.A."/>
            <person name="Hoque S.M.E."/>
            <person name="Islam M.K."/>
            <person name="Roy D.K."/>
            <person name="Haider R."/>
            <person name="Moosa M.M."/>
            <person name="Elias S.M."/>
            <person name="Hasan A.M."/>
            <person name="Jahan S."/>
            <person name="Shafiuddin M."/>
            <person name="Mahmood N."/>
            <person name="Shommy N.S."/>
        </authorList>
    </citation>
    <scope>NUCLEOTIDE SEQUENCE [LARGE SCALE GENOMIC DNA]</scope>
    <source>
        <strain evidence="3">cv. O-4</strain>
    </source>
</reference>
<evidence type="ECO:0000256" key="1">
    <source>
        <dbReference type="SAM" id="MobiDB-lite"/>
    </source>
</evidence>
<gene>
    <name evidence="2" type="ORF">COLO4_24031</name>
</gene>
<name>A0A1R3IDG0_9ROSI</name>
<sequence length="52" mass="5775">MAQVVEEVPVRRPSPKQSHLVMRRTAESTSEAKKNLEQGALGLKAGTLYYFA</sequence>
<organism evidence="2 3">
    <name type="scientific">Corchorus olitorius</name>
    <dbReference type="NCBI Taxonomy" id="93759"/>
    <lineage>
        <taxon>Eukaryota</taxon>
        <taxon>Viridiplantae</taxon>
        <taxon>Streptophyta</taxon>
        <taxon>Embryophyta</taxon>
        <taxon>Tracheophyta</taxon>
        <taxon>Spermatophyta</taxon>
        <taxon>Magnoliopsida</taxon>
        <taxon>eudicotyledons</taxon>
        <taxon>Gunneridae</taxon>
        <taxon>Pentapetalae</taxon>
        <taxon>rosids</taxon>
        <taxon>malvids</taxon>
        <taxon>Malvales</taxon>
        <taxon>Malvaceae</taxon>
        <taxon>Grewioideae</taxon>
        <taxon>Apeibeae</taxon>
        <taxon>Corchorus</taxon>
    </lineage>
</organism>
<dbReference type="AlphaFoldDB" id="A0A1R3IDG0"/>
<feature type="region of interest" description="Disordered" evidence="1">
    <location>
        <begin position="1"/>
        <end position="21"/>
    </location>
</feature>
<comment type="caution">
    <text evidence="2">The sequence shown here is derived from an EMBL/GenBank/DDBJ whole genome shotgun (WGS) entry which is preliminary data.</text>
</comment>
<accession>A0A1R3IDG0</accession>
<dbReference type="EMBL" id="AWUE01018419">
    <property type="protein sequence ID" value="OMO80590.1"/>
    <property type="molecule type" value="Genomic_DNA"/>
</dbReference>
<evidence type="ECO:0000313" key="2">
    <source>
        <dbReference type="EMBL" id="OMO80590.1"/>
    </source>
</evidence>
<proteinExistence type="predicted"/>